<feature type="domain" description="DUF4328" evidence="3">
    <location>
        <begin position="51"/>
        <end position="212"/>
    </location>
</feature>
<sequence>MSQAVFEGHKTYRNRGVGVAAIVVVGLSALSIVIVTVLCWVIKISIDRGGSAANLDTASTLERVAGVAAIPYSIFQLAALVLTIVWLWRARKNLDAFPDAKPSLGAGWTIGGWFLPIANLIVPGRIMANAARESTQNRWVTRVAVIWWIALLVTWAADRVGNLWAENALYTSDILDLEMLSDYYGELARANTVAAAAGVIAAAAFAFTVSRVSAAQEERIHRGWYEEQNRALAAAAPALREGDEPSNSPAASGVGQVAESVGSERWDPTASSEAGQAAEPVGAERSDPAAASPAGQAAEPVGADQRDPAAASAGVQVAEPVGAVRRDPSAPSGAGQAAEPVGAERSDPTASAEPGQAAEPGGAERSDATASSEAGQAAEPVGTGADSGGLGVGPDQVGVGGDPASSATVGGGSAQPIEAAVDQPSAGAVTGVTPRAAAPGADGSATIGA</sequence>
<feature type="compositionally biased region" description="Low complexity" evidence="1">
    <location>
        <begin position="350"/>
        <end position="361"/>
    </location>
</feature>
<proteinExistence type="predicted"/>
<keyword evidence="5" id="KW-1185">Reference proteome</keyword>
<gene>
    <name evidence="4" type="ORF">SAMN05421812_102305</name>
</gene>
<dbReference type="EMBL" id="FZPH01000002">
    <property type="protein sequence ID" value="SNS90530.1"/>
    <property type="molecule type" value="Genomic_DNA"/>
</dbReference>
<dbReference type="RefSeq" id="WP_089245260.1">
    <property type="nucleotide sequence ID" value="NZ_FZPH01000002.1"/>
</dbReference>
<dbReference type="OrthoDB" id="4174975at2"/>
<feature type="region of interest" description="Disordered" evidence="1">
    <location>
        <begin position="237"/>
        <end position="449"/>
    </location>
</feature>
<evidence type="ECO:0000313" key="4">
    <source>
        <dbReference type="EMBL" id="SNS90530.1"/>
    </source>
</evidence>
<accession>A0A239IA82</accession>
<feature type="compositionally biased region" description="Low complexity" evidence="1">
    <location>
        <begin position="288"/>
        <end position="300"/>
    </location>
</feature>
<dbReference type="Pfam" id="PF14219">
    <property type="entry name" value="DUF4328"/>
    <property type="match status" value="1"/>
</dbReference>
<feature type="transmembrane region" description="Helical" evidence="2">
    <location>
        <begin position="20"/>
        <end position="42"/>
    </location>
</feature>
<name>A0A239IA82_9ACTN</name>
<dbReference type="AlphaFoldDB" id="A0A239IA82"/>
<feature type="transmembrane region" description="Helical" evidence="2">
    <location>
        <begin position="187"/>
        <end position="209"/>
    </location>
</feature>
<keyword evidence="2" id="KW-0812">Transmembrane</keyword>
<feature type="transmembrane region" description="Helical" evidence="2">
    <location>
        <begin position="63"/>
        <end position="88"/>
    </location>
</feature>
<dbReference type="InterPro" id="IPR025565">
    <property type="entry name" value="DUF4328"/>
</dbReference>
<dbReference type="Proteomes" id="UP000198362">
    <property type="component" value="Unassembled WGS sequence"/>
</dbReference>
<evidence type="ECO:0000259" key="3">
    <source>
        <dbReference type="Pfam" id="PF14219"/>
    </source>
</evidence>
<feature type="transmembrane region" description="Helical" evidence="2">
    <location>
        <begin position="108"/>
        <end position="127"/>
    </location>
</feature>
<feature type="transmembrane region" description="Helical" evidence="2">
    <location>
        <begin position="139"/>
        <end position="157"/>
    </location>
</feature>
<protein>
    <recommendedName>
        <fullName evidence="3">DUF4328 domain-containing protein</fullName>
    </recommendedName>
</protein>
<evidence type="ECO:0000256" key="1">
    <source>
        <dbReference type="SAM" id="MobiDB-lite"/>
    </source>
</evidence>
<evidence type="ECO:0000313" key="5">
    <source>
        <dbReference type="Proteomes" id="UP000198362"/>
    </source>
</evidence>
<evidence type="ECO:0000256" key="2">
    <source>
        <dbReference type="SAM" id="Phobius"/>
    </source>
</evidence>
<organism evidence="4 5">
    <name type="scientific">Asanoa hainanensis</name>
    <dbReference type="NCBI Taxonomy" id="560556"/>
    <lineage>
        <taxon>Bacteria</taxon>
        <taxon>Bacillati</taxon>
        <taxon>Actinomycetota</taxon>
        <taxon>Actinomycetes</taxon>
        <taxon>Micromonosporales</taxon>
        <taxon>Micromonosporaceae</taxon>
        <taxon>Asanoa</taxon>
    </lineage>
</organism>
<keyword evidence="2" id="KW-0472">Membrane</keyword>
<keyword evidence="2" id="KW-1133">Transmembrane helix</keyword>
<reference evidence="4 5" key="1">
    <citation type="submission" date="2017-06" db="EMBL/GenBank/DDBJ databases">
        <authorList>
            <person name="Kim H.J."/>
            <person name="Triplett B.A."/>
        </authorList>
    </citation>
    <scope>NUCLEOTIDE SEQUENCE [LARGE SCALE GENOMIC DNA]</scope>
    <source>
        <strain evidence="4 5">CGMCC 4.5593</strain>
    </source>
</reference>